<evidence type="ECO:0008006" key="12">
    <source>
        <dbReference type="Google" id="ProtNLM"/>
    </source>
</evidence>
<dbReference type="SUPFAM" id="SSF52743">
    <property type="entry name" value="Subtilisin-like"/>
    <property type="match status" value="1"/>
</dbReference>
<evidence type="ECO:0000313" key="11">
    <source>
        <dbReference type="Proteomes" id="UP000649739"/>
    </source>
</evidence>
<comment type="caution">
    <text evidence="10">The sequence shown here is derived from an EMBL/GenBank/DDBJ whole genome shotgun (WGS) entry which is preliminary data.</text>
</comment>
<dbReference type="InterPro" id="IPR022398">
    <property type="entry name" value="Peptidase_S8_His-AS"/>
</dbReference>
<dbReference type="Gene3D" id="3.40.50.200">
    <property type="entry name" value="Peptidase S8/S53 domain"/>
    <property type="match status" value="1"/>
</dbReference>
<dbReference type="PROSITE" id="PS00138">
    <property type="entry name" value="SUBTILASE_SER"/>
    <property type="match status" value="1"/>
</dbReference>
<dbReference type="GO" id="GO:0004252">
    <property type="term" value="F:serine-type endopeptidase activity"/>
    <property type="evidence" value="ECO:0007669"/>
    <property type="project" value="UniProtKB-UniRule"/>
</dbReference>
<keyword evidence="2 5" id="KW-0645">Protease</keyword>
<keyword evidence="4 5" id="KW-0720">Serine protease</keyword>
<keyword evidence="11" id="KW-1185">Reference proteome</keyword>
<dbReference type="PANTHER" id="PTHR43806">
    <property type="entry name" value="PEPTIDASE S8"/>
    <property type="match status" value="1"/>
</dbReference>
<evidence type="ECO:0000256" key="7">
    <source>
        <dbReference type="SAM" id="SignalP"/>
    </source>
</evidence>
<feature type="chain" id="PRO_5035287041" description="Serine protease" evidence="7">
    <location>
        <begin position="25"/>
        <end position="398"/>
    </location>
</feature>
<protein>
    <recommendedName>
        <fullName evidence="12">Serine protease</fullName>
    </recommendedName>
</protein>
<evidence type="ECO:0000256" key="6">
    <source>
        <dbReference type="RuleBase" id="RU003355"/>
    </source>
</evidence>
<proteinExistence type="inferred from homology"/>
<dbReference type="InterPro" id="IPR000209">
    <property type="entry name" value="Peptidase_S8/S53_dom"/>
</dbReference>
<evidence type="ECO:0000256" key="5">
    <source>
        <dbReference type="PROSITE-ProRule" id="PRU01240"/>
    </source>
</evidence>
<dbReference type="PRINTS" id="PR00723">
    <property type="entry name" value="SUBTILISIN"/>
</dbReference>
<dbReference type="PROSITE" id="PS00136">
    <property type="entry name" value="SUBTILASE_ASP"/>
    <property type="match status" value="1"/>
</dbReference>
<evidence type="ECO:0000256" key="2">
    <source>
        <dbReference type="ARBA" id="ARBA00022670"/>
    </source>
</evidence>
<dbReference type="Pfam" id="PF00082">
    <property type="entry name" value="Peptidase_S8"/>
    <property type="match status" value="1"/>
</dbReference>
<reference evidence="10" key="1">
    <citation type="journal article" date="2014" name="Int. J. Syst. Evol. Microbiol.">
        <title>Complete genome sequence of Corynebacterium casei LMG S-19264T (=DSM 44701T), isolated from a smear-ripened cheese.</title>
        <authorList>
            <consortium name="US DOE Joint Genome Institute (JGI-PGF)"/>
            <person name="Walter F."/>
            <person name="Albersmeier A."/>
            <person name="Kalinowski J."/>
            <person name="Ruckert C."/>
        </authorList>
    </citation>
    <scope>NUCLEOTIDE SEQUENCE</scope>
    <source>
        <strain evidence="10">JCM 3090</strain>
    </source>
</reference>
<evidence type="ECO:0000256" key="4">
    <source>
        <dbReference type="ARBA" id="ARBA00022825"/>
    </source>
</evidence>
<organism evidence="10 11">
    <name type="scientific">Pilimelia anulata</name>
    <dbReference type="NCBI Taxonomy" id="53371"/>
    <lineage>
        <taxon>Bacteria</taxon>
        <taxon>Bacillati</taxon>
        <taxon>Actinomycetota</taxon>
        <taxon>Actinomycetes</taxon>
        <taxon>Micromonosporales</taxon>
        <taxon>Micromonosporaceae</taxon>
        <taxon>Pilimelia</taxon>
    </lineage>
</organism>
<dbReference type="EMBL" id="BMQB01000014">
    <property type="protein sequence ID" value="GGK10474.1"/>
    <property type="molecule type" value="Genomic_DNA"/>
</dbReference>
<feature type="domain" description="Peptidase S8/S53" evidence="8">
    <location>
        <begin position="148"/>
        <end position="377"/>
    </location>
</feature>
<keyword evidence="3 5" id="KW-0378">Hydrolase</keyword>
<evidence type="ECO:0000256" key="1">
    <source>
        <dbReference type="ARBA" id="ARBA00011073"/>
    </source>
</evidence>
<dbReference type="GO" id="GO:0006508">
    <property type="term" value="P:proteolysis"/>
    <property type="evidence" value="ECO:0007669"/>
    <property type="project" value="UniProtKB-KW"/>
</dbReference>
<dbReference type="Proteomes" id="UP000649739">
    <property type="component" value="Unassembled WGS sequence"/>
</dbReference>
<dbReference type="CDD" id="cd04077">
    <property type="entry name" value="Peptidases_S8_PCSK9_ProteinaseK_like"/>
    <property type="match status" value="1"/>
</dbReference>
<dbReference type="InterPro" id="IPR050131">
    <property type="entry name" value="Peptidase_S8_subtilisin-like"/>
</dbReference>
<feature type="domain" description="Inhibitor I9" evidence="9">
    <location>
        <begin position="42"/>
        <end position="111"/>
    </location>
</feature>
<dbReference type="InterPro" id="IPR023828">
    <property type="entry name" value="Peptidase_S8_Ser-AS"/>
</dbReference>
<dbReference type="Pfam" id="PF05922">
    <property type="entry name" value="Inhibitor_I9"/>
    <property type="match status" value="1"/>
</dbReference>
<evidence type="ECO:0000313" key="10">
    <source>
        <dbReference type="EMBL" id="GGK10474.1"/>
    </source>
</evidence>
<dbReference type="InterPro" id="IPR015500">
    <property type="entry name" value="Peptidase_S8_subtilisin-rel"/>
</dbReference>
<dbReference type="FunFam" id="3.40.50.200:FF:000014">
    <property type="entry name" value="Proteinase K"/>
    <property type="match status" value="1"/>
</dbReference>
<evidence type="ECO:0000256" key="3">
    <source>
        <dbReference type="ARBA" id="ARBA00022801"/>
    </source>
</evidence>
<feature type="active site" description="Charge relay system" evidence="5">
    <location>
        <position position="342"/>
    </location>
</feature>
<reference evidence="10" key="2">
    <citation type="submission" date="2020-09" db="EMBL/GenBank/DDBJ databases">
        <authorList>
            <person name="Sun Q."/>
            <person name="Ohkuma M."/>
        </authorList>
    </citation>
    <scope>NUCLEOTIDE SEQUENCE</scope>
    <source>
        <strain evidence="10">JCM 3090</strain>
    </source>
</reference>
<dbReference type="InterPro" id="IPR034193">
    <property type="entry name" value="PCSK9_ProteinaseK-like"/>
</dbReference>
<dbReference type="PANTHER" id="PTHR43806:SF11">
    <property type="entry name" value="CEREVISIN-RELATED"/>
    <property type="match status" value="1"/>
</dbReference>
<evidence type="ECO:0000259" key="8">
    <source>
        <dbReference type="Pfam" id="PF00082"/>
    </source>
</evidence>
<accession>A0A8J3FDK9</accession>
<name>A0A8J3FDK9_9ACTN</name>
<gene>
    <name evidence="10" type="ORF">GCM10010123_45540</name>
</gene>
<dbReference type="PROSITE" id="PS00137">
    <property type="entry name" value="SUBTILASE_HIS"/>
    <property type="match status" value="1"/>
</dbReference>
<keyword evidence="7" id="KW-0732">Signal</keyword>
<dbReference type="InterPro" id="IPR010259">
    <property type="entry name" value="S8pro/Inhibitor_I9"/>
</dbReference>
<comment type="similarity">
    <text evidence="1 5 6">Belongs to the peptidase S8 family.</text>
</comment>
<dbReference type="Gene3D" id="3.30.70.80">
    <property type="entry name" value="Peptidase S8 propeptide/proteinase inhibitor I9"/>
    <property type="match status" value="1"/>
</dbReference>
<sequence>MALGVGGSAAALVAAGLPPLSAAAASGIVLGAGAPNAIAGSFIVKLHEQQTARAGVAATASRLAAMHGGTVARTYTAALSGFQFTGDAAAAARLAADPAVAYVEQDQTITLDDDTVTDTRGDELAWGLDRVDQRRLPLDGKYAANSKGAGVNVYVIDTGVRLTHRDFGGRAKTGFDAVDNGGSANDCNGHGTHVAGSAAGTTYGVAPAAAIHAVRVLPCSGSGPNSAVIAGVDWVVKNAAKPAVANMSLGGGASQATDDAVNKGIQAGIVFAVAAGNNGQDACGVSPARTPNAITVAGTQIDDAKYNNTNHGRCTDLFGPAVNIPSAWKDSDTATKSITGTSMATPHVAGGIALLLEANPTATPATIAEKLLANTTPNVVTNPPTGTPNKLLYVGVGS</sequence>
<evidence type="ECO:0000259" key="9">
    <source>
        <dbReference type="Pfam" id="PF05922"/>
    </source>
</evidence>
<dbReference type="InterPro" id="IPR037045">
    <property type="entry name" value="S8pro/Inhibitor_I9_sf"/>
</dbReference>
<feature type="signal peptide" evidence="7">
    <location>
        <begin position="1"/>
        <end position="24"/>
    </location>
</feature>
<dbReference type="PROSITE" id="PS51892">
    <property type="entry name" value="SUBTILASE"/>
    <property type="match status" value="1"/>
</dbReference>
<dbReference type="InterPro" id="IPR023827">
    <property type="entry name" value="Peptidase_S8_Asp-AS"/>
</dbReference>
<dbReference type="SUPFAM" id="SSF54897">
    <property type="entry name" value="Protease propeptides/inhibitors"/>
    <property type="match status" value="1"/>
</dbReference>
<dbReference type="AlphaFoldDB" id="A0A8J3FDK9"/>
<feature type="active site" description="Charge relay system" evidence="5">
    <location>
        <position position="190"/>
    </location>
</feature>
<dbReference type="GO" id="GO:0005615">
    <property type="term" value="C:extracellular space"/>
    <property type="evidence" value="ECO:0007669"/>
    <property type="project" value="TreeGrafter"/>
</dbReference>
<dbReference type="InterPro" id="IPR036852">
    <property type="entry name" value="Peptidase_S8/S53_dom_sf"/>
</dbReference>
<feature type="active site" description="Charge relay system" evidence="5">
    <location>
        <position position="157"/>
    </location>
</feature>